<dbReference type="EMBL" id="CAUYUJ010018035">
    <property type="protein sequence ID" value="CAK0880057.1"/>
    <property type="molecule type" value="Genomic_DNA"/>
</dbReference>
<evidence type="ECO:0000313" key="2">
    <source>
        <dbReference type="EMBL" id="CAK0880057.1"/>
    </source>
</evidence>
<reference evidence="2" key="1">
    <citation type="submission" date="2023-10" db="EMBL/GenBank/DDBJ databases">
        <authorList>
            <person name="Chen Y."/>
            <person name="Shah S."/>
            <person name="Dougan E. K."/>
            <person name="Thang M."/>
            <person name="Chan C."/>
        </authorList>
    </citation>
    <scope>NUCLEOTIDE SEQUENCE [LARGE SCALE GENOMIC DNA]</scope>
</reference>
<evidence type="ECO:0000313" key="3">
    <source>
        <dbReference type="Proteomes" id="UP001189429"/>
    </source>
</evidence>
<protein>
    <submittedName>
        <fullName evidence="2">Uncharacterized protein</fullName>
    </submittedName>
</protein>
<organism evidence="2 3">
    <name type="scientific">Prorocentrum cordatum</name>
    <dbReference type="NCBI Taxonomy" id="2364126"/>
    <lineage>
        <taxon>Eukaryota</taxon>
        <taxon>Sar</taxon>
        <taxon>Alveolata</taxon>
        <taxon>Dinophyceae</taxon>
        <taxon>Prorocentrales</taxon>
        <taxon>Prorocentraceae</taxon>
        <taxon>Prorocentrum</taxon>
    </lineage>
</organism>
<feature type="compositionally biased region" description="Low complexity" evidence="1">
    <location>
        <begin position="22"/>
        <end position="34"/>
    </location>
</feature>
<feature type="region of interest" description="Disordered" evidence="1">
    <location>
        <begin position="1"/>
        <end position="34"/>
    </location>
</feature>
<accession>A0ABN9W463</accession>
<feature type="non-terminal residue" evidence="2">
    <location>
        <position position="57"/>
    </location>
</feature>
<dbReference type="Proteomes" id="UP001189429">
    <property type="component" value="Unassembled WGS sequence"/>
</dbReference>
<sequence>QGRGGRPQELGGRHLEGVATRGAHAGSASGPAAGCAARTTRCRSEVARPVPPGAELL</sequence>
<name>A0ABN9W463_9DINO</name>
<gene>
    <name evidence="2" type="ORF">PCOR1329_LOCUS63301</name>
</gene>
<proteinExistence type="predicted"/>
<comment type="caution">
    <text evidence="2">The sequence shown here is derived from an EMBL/GenBank/DDBJ whole genome shotgun (WGS) entry which is preliminary data.</text>
</comment>
<keyword evidence="3" id="KW-1185">Reference proteome</keyword>
<feature type="non-terminal residue" evidence="2">
    <location>
        <position position="1"/>
    </location>
</feature>
<evidence type="ECO:0000256" key="1">
    <source>
        <dbReference type="SAM" id="MobiDB-lite"/>
    </source>
</evidence>